<name>A0ABP1CPH5_9APHY</name>
<evidence type="ECO:0008006" key="4">
    <source>
        <dbReference type="Google" id="ProtNLM"/>
    </source>
</evidence>
<dbReference type="Proteomes" id="UP001497453">
    <property type="component" value="Chromosome 10"/>
</dbReference>
<feature type="compositionally biased region" description="Polar residues" evidence="1">
    <location>
        <begin position="17"/>
        <end position="33"/>
    </location>
</feature>
<reference evidence="3" key="1">
    <citation type="submission" date="2024-04" db="EMBL/GenBank/DDBJ databases">
        <authorList>
            <person name="Shaw F."/>
            <person name="Minotto A."/>
        </authorList>
    </citation>
    <scope>NUCLEOTIDE SEQUENCE [LARGE SCALE GENOMIC DNA]</scope>
</reference>
<dbReference type="EMBL" id="OZ037953">
    <property type="protein sequence ID" value="CAL1697591.1"/>
    <property type="molecule type" value="Genomic_DNA"/>
</dbReference>
<protein>
    <recommendedName>
        <fullName evidence="4">Pheromone</fullName>
    </recommendedName>
</protein>
<evidence type="ECO:0000313" key="2">
    <source>
        <dbReference type="EMBL" id="CAL1697591.1"/>
    </source>
</evidence>
<evidence type="ECO:0000256" key="1">
    <source>
        <dbReference type="SAM" id="MobiDB-lite"/>
    </source>
</evidence>
<organism evidence="2 3">
    <name type="scientific">Somion occarium</name>
    <dbReference type="NCBI Taxonomy" id="3059160"/>
    <lineage>
        <taxon>Eukaryota</taxon>
        <taxon>Fungi</taxon>
        <taxon>Dikarya</taxon>
        <taxon>Basidiomycota</taxon>
        <taxon>Agaricomycotina</taxon>
        <taxon>Agaricomycetes</taxon>
        <taxon>Polyporales</taxon>
        <taxon>Cerrenaceae</taxon>
        <taxon>Somion</taxon>
    </lineage>
</organism>
<evidence type="ECO:0000313" key="3">
    <source>
        <dbReference type="Proteomes" id="UP001497453"/>
    </source>
</evidence>
<proteinExistence type="predicted"/>
<sequence length="58" mass="6273">MDLFSSFDTHSAFVGSPDQTTPTMPSQAQSSSGDDLYDLLPLDLEHSGDTGRFYCVIA</sequence>
<keyword evidence="3" id="KW-1185">Reference proteome</keyword>
<accession>A0ABP1CPH5</accession>
<gene>
    <name evidence="2" type="ORF">GFSPODELE1_LOCUS1739</name>
</gene>
<feature type="region of interest" description="Disordered" evidence="1">
    <location>
        <begin position="1"/>
        <end position="35"/>
    </location>
</feature>